<dbReference type="SUPFAM" id="SSF51261">
    <property type="entry name" value="Duplicated hybrid motif"/>
    <property type="match status" value="1"/>
</dbReference>
<proteinExistence type="predicted"/>
<feature type="chain" id="PRO_5038968540" evidence="2">
    <location>
        <begin position="17"/>
        <end position="162"/>
    </location>
</feature>
<feature type="domain" description="M23ase beta-sheet core" evidence="3">
    <location>
        <begin position="54"/>
        <end position="146"/>
    </location>
</feature>
<accession>A0A4Y9FZS3</accession>
<dbReference type="InterPro" id="IPR050570">
    <property type="entry name" value="Cell_wall_metabolism_enzyme"/>
</dbReference>
<evidence type="ECO:0000313" key="5">
    <source>
        <dbReference type="Proteomes" id="UP000298358"/>
    </source>
</evidence>
<sequence>MALAVTLLAVPAAAAAAPDPESRIETAEVWIWPVPGGVRVVEPYAAPAHAYGPGHRGIDVAAAVGSDALAPASGTVAFSGTVVDRPLLTIDHGGGLVTTLEPVSSDLSPGDTVARGDVVGTVATGGHSAPGSLHFGVRLDGEYINPLLLLGGIPRAVLLPCC</sequence>
<evidence type="ECO:0000259" key="3">
    <source>
        <dbReference type="Pfam" id="PF01551"/>
    </source>
</evidence>
<organism evidence="4 5">
    <name type="scientific">Microbacterium paludicola</name>
    <dbReference type="NCBI Taxonomy" id="300019"/>
    <lineage>
        <taxon>Bacteria</taxon>
        <taxon>Bacillati</taxon>
        <taxon>Actinomycetota</taxon>
        <taxon>Actinomycetes</taxon>
        <taxon>Micrococcales</taxon>
        <taxon>Microbacteriaceae</taxon>
        <taxon>Microbacterium</taxon>
    </lineage>
</organism>
<evidence type="ECO:0000256" key="1">
    <source>
        <dbReference type="ARBA" id="ARBA00022729"/>
    </source>
</evidence>
<name>A0A4Y9FZS3_9MICO</name>
<dbReference type="Gene3D" id="2.70.70.10">
    <property type="entry name" value="Glucose Permease (Domain IIA)"/>
    <property type="match status" value="1"/>
</dbReference>
<gene>
    <name evidence="4" type="ORF">E4U02_00475</name>
</gene>
<reference evidence="4 5" key="1">
    <citation type="submission" date="2019-03" db="EMBL/GenBank/DDBJ databases">
        <title>Diversity of the mouse oral microbiome.</title>
        <authorList>
            <person name="Joseph S."/>
            <person name="Aduse-Opoku J."/>
            <person name="Curtis M."/>
            <person name="Wade W."/>
            <person name="Hashim A."/>
        </authorList>
    </citation>
    <scope>NUCLEOTIDE SEQUENCE [LARGE SCALE GENOMIC DNA]</scope>
    <source>
        <strain evidence="4 5">P1012</strain>
    </source>
</reference>
<dbReference type="Proteomes" id="UP000298358">
    <property type="component" value="Unassembled WGS sequence"/>
</dbReference>
<evidence type="ECO:0000313" key="4">
    <source>
        <dbReference type="EMBL" id="TFU34738.1"/>
    </source>
</evidence>
<keyword evidence="5" id="KW-1185">Reference proteome</keyword>
<comment type="caution">
    <text evidence="4">The sequence shown here is derived from an EMBL/GenBank/DDBJ whole genome shotgun (WGS) entry which is preliminary data.</text>
</comment>
<dbReference type="PANTHER" id="PTHR21666:SF289">
    <property type="entry name" value="L-ALA--D-GLU ENDOPEPTIDASE"/>
    <property type="match status" value="1"/>
</dbReference>
<dbReference type="InterPro" id="IPR011055">
    <property type="entry name" value="Dup_hybrid_motif"/>
</dbReference>
<feature type="signal peptide" evidence="2">
    <location>
        <begin position="1"/>
        <end position="16"/>
    </location>
</feature>
<dbReference type="PANTHER" id="PTHR21666">
    <property type="entry name" value="PEPTIDASE-RELATED"/>
    <property type="match status" value="1"/>
</dbReference>
<dbReference type="Pfam" id="PF01551">
    <property type="entry name" value="Peptidase_M23"/>
    <property type="match status" value="1"/>
</dbReference>
<dbReference type="AlphaFoldDB" id="A0A4Y9FZS3"/>
<dbReference type="InterPro" id="IPR016047">
    <property type="entry name" value="M23ase_b-sheet_dom"/>
</dbReference>
<protein>
    <submittedName>
        <fullName evidence="4">M23 family metallopeptidase</fullName>
    </submittedName>
</protein>
<dbReference type="CDD" id="cd12797">
    <property type="entry name" value="M23_peptidase"/>
    <property type="match status" value="1"/>
</dbReference>
<dbReference type="GO" id="GO:0004222">
    <property type="term" value="F:metalloendopeptidase activity"/>
    <property type="evidence" value="ECO:0007669"/>
    <property type="project" value="TreeGrafter"/>
</dbReference>
<dbReference type="EMBL" id="SPQB01000001">
    <property type="protein sequence ID" value="TFU34738.1"/>
    <property type="molecule type" value="Genomic_DNA"/>
</dbReference>
<keyword evidence="1 2" id="KW-0732">Signal</keyword>
<evidence type="ECO:0000256" key="2">
    <source>
        <dbReference type="SAM" id="SignalP"/>
    </source>
</evidence>
<dbReference type="OrthoDB" id="5245088at2"/>